<sequence length="511" mass="55225">MSGPARIRVWDDGLADARRNRRRDLQQWRLAYEEGRSTLRFHRSAPAASLGAFEAARHALRPDLCHQRGIPIVRRPTGGAALYLDDDQVLWTLALPESSHREELAIWRKRLGQALARALLDLGVPATFNGSDALEADGRKLGALTLRTGDGVVLAQGTLLLDVDVGTMLRVLRVPKEKLTPEGLAGARQRLATLTELQPAVADPQVVAGVVQARLGQAAGRRFEGGAPGPADAPPQAPSPPHLLPPEEPLEAFLRTGGGVLYASLSPARDGSAIAVAELSGSLHLAPPDLLQRVADHLEGCPLEAAPERARRFLADAEGELAGFGPEEVARVVALAAERVRQQEAFHLDRDGANTLMVHDPAGEADAASILARARRVLVPYCAKPTWCKWRHRDGCPDCGRCEVGEVYRMARERGLPVTTVRNFEHLTETLGTMSAAGVDAYVGMCCGNFFLKREYAFREAGMPAVLLDIAGANCYELGREEEAYRGVFEAQAELNGEVTRRVLAHLPGGE</sequence>
<evidence type="ECO:0000313" key="4">
    <source>
        <dbReference type="Proteomes" id="UP000183104"/>
    </source>
</evidence>
<dbReference type="Gene3D" id="3.30.390.50">
    <property type="entry name" value="CO dehydrogenase flavoprotein, C-terminal domain"/>
    <property type="match status" value="1"/>
</dbReference>
<keyword evidence="4" id="KW-1185">Reference proteome</keyword>
<dbReference type="InterPro" id="IPR002829">
    <property type="entry name" value="DUF116"/>
</dbReference>
<evidence type="ECO:0000259" key="2">
    <source>
        <dbReference type="PROSITE" id="PS51733"/>
    </source>
</evidence>
<dbReference type="InterPro" id="IPR050664">
    <property type="entry name" value="Octanoyltrans_LipM/LipL"/>
</dbReference>
<dbReference type="AlphaFoldDB" id="A0A1G5HM22"/>
<proteinExistence type="predicted"/>
<gene>
    <name evidence="3" type="ORF">SAMN05661077_2794</name>
</gene>
<dbReference type="EMBL" id="FMUN01000009">
    <property type="protein sequence ID" value="SCY64108.1"/>
    <property type="molecule type" value="Genomic_DNA"/>
</dbReference>
<dbReference type="OrthoDB" id="9787898at2"/>
<reference evidence="4" key="1">
    <citation type="submission" date="2016-10" db="EMBL/GenBank/DDBJ databases">
        <authorList>
            <person name="Varghese N."/>
        </authorList>
    </citation>
    <scope>NUCLEOTIDE SEQUENCE [LARGE SCALE GENOMIC DNA]</scope>
    <source>
        <strain evidence="4">HL 19</strain>
    </source>
</reference>
<dbReference type="RefSeq" id="WP_054965497.1">
    <property type="nucleotide sequence ID" value="NZ_FMUN01000009.1"/>
</dbReference>
<name>A0A1G5HM22_9GAMM</name>
<dbReference type="InterPro" id="IPR004143">
    <property type="entry name" value="BPL_LPL_catalytic"/>
</dbReference>
<dbReference type="GO" id="GO:0016874">
    <property type="term" value="F:ligase activity"/>
    <property type="evidence" value="ECO:0007669"/>
    <property type="project" value="UniProtKB-KW"/>
</dbReference>
<dbReference type="Pfam" id="PF01976">
    <property type="entry name" value="DUF116"/>
    <property type="match status" value="1"/>
</dbReference>
<dbReference type="InterPro" id="IPR045864">
    <property type="entry name" value="aa-tRNA-synth_II/BPL/LPL"/>
</dbReference>
<evidence type="ECO:0000256" key="1">
    <source>
        <dbReference type="SAM" id="MobiDB-lite"/>
    </source>
</evidence>
<dbReference type="SUPFAM" id="SSF55681">
    <property type="entry name" value="Class II aaRS and biotin synthetases"/>
    <property type="match status" value="1"/>
</dbReference>
<dbReference type="Proteomes" id="UP000183104">
    <property type="component" value="Unassembled WGS sequence"/>
</dbReference>
<dbReference type="STRING" id="381306.AN478_04925"/>
<keyword evidence="3" id="KW-0436">Ligase</keyword>
<evidence type="ECO:0000313" key="3">
    <source>
        <dbReference type="EMBL" id="SCY64108.1"/>
    </source>
</evidence>
<dbReference type="Pfam" id="PF21948">
    <property type="entry name" value="LplA-B_cat"/>
    <property type="match status" value="1"/>
</dbReference>
<dbReference type="Gene3D" id="3.30.930.10">
    <property type="entry name" value="Bira Bifunctional Protein, Domain 2"/>
    <property type="match status" value="1"/>
</dbReference>
<dbReference type="PROSITE" id="PS51733">
    <property type="entry name" value="BPL_LPL_CATALYTIC"/>
    <property type="match status" value="1"/>
</dbReference>
<organism evidence="3 4">
    <name type="scientific">Thiohalorhabdus denitrificans</name>
    <dbReference type="NCBI Taxonomy" id="381306"/>
    <lineage>
        <taxon>Bacteria</taxon>
        <taxon>Pseudomonadati</taxon>
        <taxon>Pseudomonadota</taxon>
        <taxon>Gammaproteobacteria</taxon>
        <taxon>Thiohalorhabdales</taxon>
        <taxon>Thiohalorhabdaceae</taxon>
        <taxon>Thiohalorhabdus</taxon>
    </lineage>
</organism>
<feature type="compositionally biased region" description="Pro residues" evidence="1">
    <location>
        <begin position="231"/>
        <end position="247"/>
    </location>
</feature>
<dbReference type="PANTHER" id="PTHR43679">
    <property type="entry name" value="OCTANOYLTRANSFERASE LIPM-RELATED"/>
    <property type="match status" value="1"/>
</dbReference>
<feature type="domain" description="BPL/LPL catalytic" evidence="2">
    <location>
        <begin position="33"/>
        <end position="218"/>
    </location>
</feature>
<dbReference type="PANTHER" id="PTHR43679:SF2">
    <property type="entry name" value="OCTANOYL-[GCVH]:PROTEIN N-OCTANOYLTRANSFERASE"/>
    <property type="match status" value="1"/>
</dbReference>
<feature type="region of interest" description="Disordered" evidence="1">
    <location>
        <begin position="221"/>
        <end position="248"/>
    </location>
</feature>
<accession>A0A1G5HM22</accession>
<protein>
    <submittedName>
        <fullName evidence="3">Lipoate-protein ligase A</fullName>
    </submittedName>
</protein>